<evidence type="ECO:0000256" key="1">
    <source>
        <dbReference type="ARBA" id="ARBA00004651"/>
    </source>
</evidence>
<proteinExistence type="inferred from homology"/>
<dbReference type="SUPFAM" id="SSF161098">
    <property type="entry name" value="MetI-like"/>
    <property type="match status" value="1"/>
</dbReference>
<evidence type="ECO:0000313" key="9">
    <source>
        <dbReference type="EMBL" id="MXY95802.1"/>
    </source>
</evidence>
<dbReference type="GO" id="GO:0005886">
    <property type="term" value="C:plasma membrane"/>
    <property type="evidence" value="ECO:0007669"/>
    <property type="project" value="UniProtKB-SubCell"/>
</dbReference>
<keyword evidence="3" id="KW-1003">Cell membrane</keyword>
<dbReference type="EMBL" id="VXRG01000171">
    <property type="protein sequence ID" value="MXY95802.1"/>
    <property type="molecule type" value="Genomic_DNA"/>
</dbReference>
<dbReference type="Pfam" id="PF00528">
    <property type="entry name" value="BPD_transp_1"/>
    <property type="match status" value="1"/>
</dbReference>
<gene>
    <name evidence="9" type="ORF">F4Y42_20375</name>
</gene>
<comment type="similarity">
    <text evidence="7">Belongs to the binding-protein-dependent transport system permease family.</text>
</comment>
<comment type="subcellular location">
    <subcellularLocation>
        <location evidence="1 7">Cell membrane</location>
        <topology evidence="1 7">Multi-pass membrane protein</topology>
    </subcellularLocation>
</comment>
<evidence type="ECO:0000256" key="2">
    <source>
        <dbReference type="ARBA" id="ARBA00022448"/>
    </source>
</evidence>
<dbReference type="AlphaFoldDB" id="A0A6B0Z1P9"/>
<feature type="transmembrane region" description="Helical" evidence="7">
    <location>
        <begin position="89"/>
        <end position="110"/>
    </location>
</feature>
<evidence type="ECO:0000256" key="3">
    <source>
        <dbReference type="ARBA" id="ARBA00022475"/>
    </source>
</evidence>
<evidence type="ECO:0000259" key="8">
    <source>
        <dbReference type="PROSITE" id="PS50928"/>
    </source>
</evidence>
<name>A0A6B0Z1P9_9CHLR</name>
<feature type="transmembrane region" description="Helical" evidence="7">
    <location>
        <begin position="211"/>
        <end position="233"/>
    </location>
</feature>
<feature type="transmembrane region" description="Helical" evidence="7">
    <location>
        <begin position="28"/>
        <end position="51"/>
    </location>
</feature>
<evidence type="ECO:0000256" key="6">
    <source>
        <dbReference type="ARBA" id="ARBA00023136"/>
    </source>
</evidence>
<comment type="caution">
    <text evidence="9">The sequence shown here is derived from an EMBL/GenBank/DDBJ whole genome shotgun (WGS) entry which is preliminary data.</text>
</comment>
<feature type="transmembrane region" description="Helical" evidence="7">
    <location>
        <begin position="253"/>
        <end position="276"/>
    </location>
</feature>
<organism evidence="9">
    <name type="scientific">Caldilineaceae bacterium SB0664_bin_27</name>
    <dbReference type="NCBI Taxonomy" id="2605260"/>
    <lineage>
        <taxon>Bacteria</taxon>
        <taxon>Bacillati</taxon>
        <taxon>Chloroflexota</taxon>
        <taxon>Caldilineae</taxon>
        <taxon>Caldilineales</taxon>
        <taxon>Caldilineaceae</taxon>
    </lineage>
</organism>
<evidence type="ECO:0000256" key="5">
    <source>
        <dbReference type="ARBA" id="ARBA00022989"/>
    </source>
</evidence>
<evidence type="ECO:0000256" key="7">
    <source>
        <dbReference type="RuleBase" id="RU363032"/>
    </source>
</evidence>
<dbReference type="GO" id="GO:0055085">
    <property type="term" value="P:transmembrane transport"/>
    <property type="evidence" value="ECO:0007669"/>
    <property type="project" value="InterPro"/>
</dbReference>
<feature type="transmembrane region" description="Helical" evidence="7">
    <location>
        <begin position="154"/>
        <end position="173"/>
    </location>
</feature>
<evidence type="ECO:0000256" key="4">
    <source>
        <dbReference type="ARBA" id="ARBA00022692"/>
    </source>
</evidence>
<protein>
    <submittedName>
        <fullName evidence="9">Carbohydrate ABC transporter permease</fullName>
    </submittedName>
</protein>
<dbReference type="PANTHER" id="PTHR43744:SF12">
    <property type="entry name" value="ABC TRANSPORTER PERMEASE PROTEIN MG189-RELATED"/>
    <property type="match status" value="1"/>
</dbReference>
<accession>A0A6B0Z1P9</accession>
<dbReference type="PANTHER" id="PTHR43744">
    <property type="entry name" value="ABC TRANSPORTER PERMEASE PROTEIN MG189-RELATED-RELATED"/>
    <property type="match status" value="1"/>
</dbReference>
<dbReference type="InterPro" id="IPR000515">
    <property type="entry name" value="MetI-like"/>
</dbReference>
<feature type="domain" description="ABC transmembrane type-1" evidence="8">
    <location>
        <begin position="86"/>
        <end position="277"/>
    </location>
</feature>
<reference evidence="9" key="1">
    <citation type="submission" date="2019-09" db="EMBL/GenBank/DDBJ databases">
        <title>Characterisation of the sponge microbiome using genome-centric metagenomics.</title>
        <authorList>
            <person name="Engelberts J.P."/>
            <person name="Robbins S.J."/>
            <person name="De Goeij J.M."/>
            <person name="Aranda M."/>
            <person name="Bell S.C."/>
            <person name="Webster N.S."/>
        </authorList>
    </citation>
    <scope>NUCLEOTIDE SEQUENCE</scope>
    <source>
        <strain evidence="9">SB0664_bin_27</strain>
    </source>
</reference>
<feature type="transmembrane region" description="Helical" evidence="7">
    <location>
        <begin position="122"/>
        <end position="142"/>
    </location>
</feature>
<dbReference type="InterPro" id="IPR035906">
    <property type="entry name" value="MetI-like_sf"/>
</dbReference>
<keyword evidence="4 7" id="KW-0812">Transmembrane</keyword>
<sequence>MSAAGTETRIQYRRSRGEQVGVFLRGDWWRIVLLGLFLVGGIAPLVMAFLISLKTIPQFARQPFALTFPLHWENYGFAFEIVLEFIRNSIIISGVTVLGVLLLASLSAYAFGILEFPARQPLFYLVLSLMMVPSAMTLIPSFVLVKDLGLMNTYWAMILPWIASGQVFAMFILRTFFESLPKELFDAARIDGASEWQGYWRIALPLSKSMLGVAAILNILGTWNNLIWPYLTIQRQTLLPLTPGLWAYQTEYFTRYGLTMAGLLIGSIPLVILFVFTSRWFVAGLTSGAIKV</sequence>
<keyword evidence="5 7" id="KW-1133">Transmembrane helix</keyword>
<keyword evidence="6 7" id="KW-0472">Membrane</keyword>
<keyword evidence="2 7" id="KW-0813">Transport</keyword>
<dbReference type="Gene3D" id="1.10.3720.10">
    <property type="entry name" value="MetI-like"/>
    <property type="match status" value="1"/>
</dbReference>
<dbReference type="CDD" id="cd06261">
    <property type="entry name" value="TM_PBP2"/>
    <property type="match status" value="1"/>
</dbReference>
<dbReference type="PROSITE" id="PS50928">
    <property type="entry name" value="ABC_TM1"/>
    <property type="match status" value="1"/>
</dbReference>